<gene>
    <name evidence="3" type="ORF">HK097_002744</name>
</gene>
<sequence>MTAVNLERFRIFSHLTYFPNGLRITLMAITMLLFLPSLAFDIWFYFVFARNAMTVPLPEGRTFYALMALVIPLGWCVLLDCALAAVSLKIVVGVRERLKSDFRSYPHSGYLSDDEGGTGERGSK</sequence>
<organism evidence="3 4">
    <name type="scientific">Rhizophlyctis rosea</name>
    <dbReference type="NCBI Taxonomy" id="64517"/>
    <lineage>
        <taxon>Eukaryota</taxon>
        <taxon>Fungi</taxon>
        <taxon>Fungi incertae sedis</taxon>
        <taxon>Chytridiomycota</taxon>
        <taxon>Chytridiomycota incertae sedis</taxon>
        <taxon>Chytridiomycetes</taxon>
        <taxon>Rhizophlyctidales</taxon>
        <taxon>Rhizophlyctidaceae</taxon>
        <taxon>Rhizophlyctis</taxon>
    </lineage>
</organism>
<name>A0AAD5X105_9FUNG</name>
<keyword evidence="2" id="KW-0472">Membrane</keyword>
<dbReference type="EMBL" id="JADGJD010001608">
    <property type="protein sequence ID" value="KAJ3039746.1"/>
    <property type="molecule type" value="Genomic_DNA"/>
</dbReference>
<comment type="caution">
    <text evidence="3">The sequence shown here is derived from an EMBL/GenBank/DDBJ whole genome shotgun (WGS) entry which is preliminary data.</text>
</comment>
<protein>
    <submittedName>
        <fullName evidence="3">Uncharacterized protein</fullName>
    </submittedName>
</protein>
<keyword evidence="2" id="KW-1133">Transmembrane helix</keyword>
<evidence type="ECO:0000256" key="1">
    <source>
        <dbReference type="SAM" id="MobiDB-lite"/>
    </source>
</evidence>
<keyword evidence="2" id="KW-0812">Transmembrane</keyword>
<feature type="transmembrane region" description="Helical" evidence="2">
    <location>
        <begin position="21"/>
        <end position="46"/>
    </location>
</feature>
<dbReference type="Proteomes" id="UP001212841">
    <property type="component" value="Unassembled WGS sequence"/>
</dbReference>
<dbReference type="AlphaFoldDB" id="A0AAD5X105"/>
<feature type="transmembrane region" description="Helical" evidence="2">
    <location>
        <begin position="66"/>
        <end position="92"/>
    </location>
</feature>
<feature type="non-terminal residue" evidence="3">
    <location>
        <position position="124"/>
    </location>
</feature>
<evidence type="ECO:0000256" key="2">
    <source>
        <dbReference type="SAM" id="Phobius"/>
    </source>
</evidence>
<keyword evidence="4" id="KW-1185">Reference proteome</keyword>
<evidence type="ECO:0000313" key="3">
    <source>
        <dbReference type="EMBL" id="KAJ3039746.1"/>
    </source>
</evidence>
<reference evidence="3" key="1">
    <citation type="submission" date="2020-05" db="EMBL/GenBank/DDBJ databases">
        <title>Phylogenomic resolution of chytrid fungi.</title>
        <authorList>
            <person name="Stajich J.E."/>
            <person name="Amses K."/>
            <person name="Simmons R."/>
            <person name="Seto K."/>
            <person name="Myers J."/>
            <person name="Bonds A."/>
            <person name="Quandt C.A."/>
            <person name="Barry K."/>
            <person name="Liu P."/>
            <person name="Grigoriev I."/>
            <person name="Longcore J.E."/>
            <person name="James T.Y."/>
        </authorList>
    </citation>
    <scope>NUCLEOTIDE SEQUENCE</scope>
    <source>
        <strain evidence="3">JEL0318</strain>
    </source>
</reference>
<proteinExistence type="predicted"/>
<feature type="region of interest" description="Disordered" evidence="1">
    <location>
        <begin position="104"/>
        <end position="124"/>
    </location>
</feature>
<evidence type="ECO:0000313" key="4">
    <source>
        <dbReference type="Proteomes" id="UP001212841"/>
    </source>
</evidence>
<accession>A0AAD5X105</accession>